<dbReference type="GO" id="GO:0034976">
    <property type="term" value="P:response to endoplasmic reticulum stress"/>
    <property type="evidence" value="ECO:0007669"/>
    <property type="project" value="TreeGrafter"/>
</dbReference>
<name>A0A6C0IP69_9ZZZZ</name>
<dbReference type="PANTHER" id="PTHR45815:SF3">
    <property type="entry name" value="PROTEIN DISULFIDE-ISOMERASE A6"/>
    <property type="match status" value="1"/>
</dbReference>
<organism evidence="3">
    <name type="scientific">viral metagenome</name>
    <dbReference type="NCBI Taxonomy" id="1070528"/>
    <lineage>
        <taxon>unclassified sequences</taxon>
        <taxon>metagenomes</taxon>
        <taxon>organismal metagenomes</taxon>
    </lineage>
</organism>
<dbReference type="GO" id="GO:0005788">
    <property type="term" value="C:endoplasmic reticulum lumen"/>
    <property type="evidence" value="ECO:0007669"/>
    <property type="project" value="TreeGrafter"/>
</dbReference>
<protein>
    <recommendedName>
        <fullName evidence="2">Thioredoxin domain-containing protein</fullName>
    </recommendedName>
</protein>
<evidence type="ECO:0000313" key="3">
    <source>
        <dbReference type="EMBL" id="QHT95021.1"/>
    </source>
</evidence>
<accession>A0A6C0IP69</accession>
<dbReference type="EMBL" id="MN740233">
    <property type="protein sequence ID" value="QHT95021.1"/>
    <property type="molecule type" value="Genomic_DNA"/>
</dbReference>
<sequence>MYNIMVVKTLKNIIKLVEKQNPILRLVLYVGIAACIYQLILLIQWKVAEQGLFVQEPFTGQGKEMVLFHMNGCGHCKNMMPEWNKFQSSYKKAGIKVSKVERAENPKAMEKLGIQGFPTIMLLQNGKKIKDYQGERTATAFKNFANQA</sequence>
<feature type="transmembrane region" description="Helical" evidence="1">
    <location>
        <begin position="23"/>
        <end position="43"/>
    </location>
</feature>
<dbReference type="Gene3D" id="3.40.30.10">
    <property type="entry name" value="Glutaredoxin"/>
    <property type="match status" value="1"/>
</dbReference>
<dbReference type="InterPro" id="IPR036249">
    <property type="entry name" value="Thioredoxin-like_sf"/>
</dbReference>
<dbReference type="SUPFAM" id="SSF52833">
    <property type="entry name" value="Thioredoxin-like"/>
    <property type="match status" value="1"/>
</dbReference>
<dbReference type="PROSITE" id="PS00194">
    <property type="entry name" value="THIOREDOXIN_1"/>
    <property type="match status" value="1"/>
</dbReference>
<evidence type="ECO:0000259" key="2">
    <source>
        <dbReference type="PROSITE" id="PS51352"/>
    </source>
</evidence>
<dbReference type="InterPro" id="IPR017937">
    <property type="entry name" value="Thioredoxin_CS"/>
</dbReference>
<keyword evidence="1" id="KW-0812">Transmembrane</keyword>
<dbReference type="Pfam" id="PF00085">
    <property type="entry name" value="Thioredoxin"/>
    <property type="match status" value="1"/>
</dbReference>
<proteinExistence type="predicted"/>
<dbReference type="PROSITE" id="PS51352">
    <property type="entry name" value="THIOREDOXIN_2"/>
    <property type="match status" value="1"/>
</dbReference>
<keyword evidence="1" id="KW-0472">Membrane</keyword>
<dbReference type="GO" id="GO:0015035">
    <property type="term" value="F:protein-disulfide reductase activity"/>
    <property type="evidence" value="ECO:0007669"/>
    <property type="project" value="TreeGrafter"/>
</dbReference>
<dbReference type="InterPro" id="IPR013766">
    <property type="entry name" value="Thioredoxin_domain"/>
</dbReference>
<feature type="domain" description="Thioredoxin" evidence="2">
    <location>
        <begin position="41"/>
        <end position="148"/>
    </location>
</feature>
<reference evidence="3" key="1">
    <citation type="journal article" date="2020" name="Nature">
        <title>Giant virus diversity and host interactions through global metagenomics.</title>
        <authorList>
            <person name="Schulz F."/>
            <person name="Roux S."/>
            <person name="Paez-Espino D."/>
            <person name="Jungbluth S."/>
            <person name="Walsh D.A."/>
            <person name="Denef V.J."/>
            <person name="McMahon K.D."/>
            <person name="Konstantinidis K.T."/>
            <person name="Eloe-Fadrosh E.A."/>
            <person name="Kyrpides N.C."/>
            <person name="Woyke T."/>
        </authorList>
    </citation>
    <scope>NUCLEOTIDE SEQUENCE</scope>
    <source>
        <strain evidence="3">GVMAG-M-3300024261-37</strain>
    </source>
</reference>
<evidence type="ECO:0000256" key="1">
    <source>
        <dbReference type="SAM" id="Phobius"/>
    </source>
</evidence>
<keyword evidence="1" id="KW-1133">Transmembrane helix</keyword>
<dbReference type="AlphaFoldDB" id="A0A6C0IP69"/>
<dbReference type="PANTHER" id="PTHR45815">
    <property type="entry name" value="PROTEIN DISULFIDE-ISOMERASE A6"/>
    <property type="match status" value="1"/>
</dbReference>